<dbReference type="InterPro" id="IPR000064">
    <property type="entry name" value="NLP_P60_dom"/>
</dbReference>
<dbReference type="Gene3D" id="3.10.350.10">
    <property type="entry name" value="LysM domain"/>
    <property type="match status" value="2"/>
</dbReference>
<dbReference type="Pfam" id="PF00877">
    <property type="entry name" value="NLPC_P60"/>
    <property type="match status" value="1"/>
</dbReference>
<dbReference type="GO" id="GO:0006508">
    <property type="term" value="P:proteolysis"/>
    <property type="evidence" value="ECO:0007669"/>
    <property type="project" value="UniProtKB-KW"/>
</dbReference>
<dbReference type="InterPro" id="IPR018392">
    <property type="entry name" value="LysM"/>
</dbReference>
<dbReference type="RefSeq" id="WP_027888977.1">
    <property type="nucleotide sequence ID" value="NZ_JBHSXZ010000072.1"/>
</dbReference>
<dbReference type="PANTHER" id="PTHR47360">
    <property type="entry name" value="MUREIN DD-ENDOPEPTIDASE MEPS/MUREIN LD-CARBOXYPEPTIDASE"/>
    <property type="match status" value="1"/>
</dbReference>
<feature type="domain" description="LysM" evidence="8">
    <location>
        <begin position="68"/>
        <end position="111"/>
    </location>
</feature>
<dbReference type="GO" id="GO:0008234">
    <property type="term" value="F:cysteine-type peptidase activity"/>
    <property type="evidence" value="ECO:0007669"/>
    <property type="project" value="UniProtKB-KW"/>
</dbReference>
<evidence type="ECO:0000259" key="9">
    <source>
        <dbReference type="PROSITE" id="PS51935"/>
    </source>
</evidence>
<protein>
    <submittedName>
        <fullName evidence="10">D-gamma-glutamyl-meso-diaminopimelic acid endopeptidase CwlS</fullName>
        <ecNumber evidence="10">3.4.19.11</ecNumber>
    </submittedName>
</protein>
<dbReference type="Proteomes" id="UP000266089">
    <property type="component" value="Unassembled WGS sequence"/>
</dbReference>
<keyword evidence="6" id="KW-0788">Thiol protease</keyword>
<proteinExistence type="inferred from homology"/>
<evidence type="ECO:0000256" key="4">
    <source>
        <dbReference type="ARBA" id="ARBA00022737"/>
    </source>
</evidence>
<dbReference type="SMART" id="SM00257">
    <property type="entry name" value="LysM"/>
    <property type="match status" value="2"/>
</dbReference>
<keyword evidence="4" id="KW-0677">Repeat</keyword>
<dbReference type="Gene3D" id="3.90.1720.10">
    <property type="entry name" value="endopeptidase domain like (from Nostoc punctiforme)"/>
    <property type="match status" value="1"/>
</dbReference>
<gene>
    <name evidence="10" type="primary">cwlS</name>
    <name evidence="10" type="ORF">Mcate_01863</name>
</gene>
<feature type="domain" description="NlpC/P60" evidence="9">
    <location>
        <begin position="173"/>
        <end position="294"/>
    </location>
</feature>
<evidence type="ECO:0000256" key="5">
    <source>
        <dbReference type="ARBA" id="ARBA00022801"/>
    </source>
</evidence>
<dbReference type="PANTHER" id="PTHR47360:SF1">
    <property type="entry name" value="ENDOPEPTIDASE NLPC-RELATED"/>
    <property type="match status" value="1"/>
</dbReference>
<dbReference type="SUPFAM" id="SSF54001">
    <property type="entry name" value="Cysteine proteinases"/>
    <property type="match status" value="1"/>
</dbReference>
<dbReference type="InterPro" id="IPR052062">
    <property type="entry name" value="Murein_DD/LD_carboxypeptidase"/>
</dbReference>
<dbReference type="EC" id="3.4.19.11" evidence="10"/>
<feature type="compositionally biased region" description="Low complexity" evidence="7">
    <location>
        <begin position="140"/>
        <end position="149"/>
    </location>
</feature>
<feature type="compositionally biased region" description="Pro residues" evidence="7">
    <location>
        <begin position="150"/>
        <end position="167"/>
    </location>
</feature>
<name>A0A399DVH1_9DEIN</name>
<dbReference type="SUPFAM" id="SSF54106">
    <property type="entry name" value="LysM domain"/>
    <property type="match status" value="2"/>
</dbReference>
<dbReference type="InterPro" id="IPR038765">
    <property type="entry name" value="Papain-like_cys_pep_sf"/>
</dbReference>
<dbReference type="Pfam" id="PF01476">
    <property type="entry name" value="LysM"/>
    <property type="match status" value="2"/>
</dbReference>
<dbReference type="EMBL" id="QWKX01000048">
    <property type="protein sequence ID" value="RIH76185.1"/>
    <property type="molecule type" value="Genomic_DNA"/>
</dbReference>
<evidence type="ECO:0000313" key="10">
    <source>
        <dbReference type="EMBL" id="RIH76185.1"/>
    </source>
</evidence>
<evidence type="ECO:0000259" key="8">
    <source>
        <dbReference type="PROSITE" id="PS51782"/>
    </source>
</evidence>
<evidence type="ECO:0000256" key="6">
    <source>
        <dbReference type="ARBA" id="ARBA00022807"/>
    </source>
</evidence>
<sequence>MRTIAVLPWLVALVLAQNGPTYTVQRGDTLYSIAKRHETTVEILMRLNGLSEATLSVGQVLQLPARTIQHTVQRGDTLFSIARRYGSTVQAIQRENGLEGTNLSPGQVLRIPQAGAVAPSNPPASTPNPPPANPSPTPPAGASASLTNPTPLPNPTPPAPDPAPQPQPADTDYDPTHPLILVVLKYLGLPYVFGASSDRAVDCSAFVQQVFAEVGIRLPRTSREQWEAFSTVQGAMRQGDLVFFSFGGRQIDHVGIYLGRGVFAHANSYGSRVVIESLDSPFYKRVYRGAKRVEALQAVHP</sequence>
<keyword evidence="5 10" id="KW-0378">Hydrolase</keyword>
<feature type="region of interest" description="Disordered" evidence="7">
    <location>
        <begin position="115"/>
        <end position="174"/>
    </location>
</feature>
<evidence type="ECO:0000256" key="2">
    <source>
        <dbReference type="ARBA" id="ARBA00022670"/>
    </source>
</evidence>
<dbReference type="PROSITE" id="PS51782">
    <property type="entry name" value="LYSM"/>
    <property type="match status" value="2"/>
</dbReference>
<comment type="similarity">
    <text evidence="1">Belongs to the peptidase C40 family.</text>
</comment>
<feature type="compositionally biased region" description="Pro residues" evidence="7">
    <location>
        <begin position="120"/>
        <end position="139"/>
    </location>
</feature>
<accession>A0A399DVH1</accession>
<feature type="domain" description="LysM" evidence="8">
    <location>
        <begin position="20"/>
        <end position="63"/>
    </location>
</feature>
<organism evidence="10 11">
    <name type="scientific">Meiothermus taiwanensis</name>
    <dbReference type="NCBI Taxonomy" id="172827"/>
    <lineage>
        <taxon>Bacteria</taxon>
        <taxon>Thermotogati</taxon>
        <taxon>Deinococcota</taxon>
        <taxon>Deinococci</taxon>
        <taxon>Thermales</taxon>
        <taxon>Thermaceae</taxon>
        <taxon>Meiothermus</taxon>
    </lineage>
</organism>
<dbReference type="PROSITE" id="PS51935">
    <property type="entry name" value="NLPC_P60"/>
    <property type="match status" value="1"/>
</dbReference>
<keyword evidence="2" id="KW-0645">Protease</keyword>
<evidence type="ECO:0000256" key="3">
    <source>
        <dbReference type="ARBA" id="ARBA00022729"/>
    </source>
</evidence>
<reference evidence="10 11" key="1">
    <citation type="submission" date="2018-08" db="EMBL/GenBank/DDBJ databases">
        <title>Meiothermus cateniformans JCM 15151 genome sequencing project.</title>
        <authorList>
            <person name="Da Costa M.S."/>
            <person name="Albuquerque L."/>
            <person name="Raposo P."/>
            <person name="Froufe H.J.C."/>
            <person name="Barroso C.S."/>
            <person name="Egas C."/>
        </authorList>
    </citation>
    <scope>NUCLEOTIDE SEQUENCE [LARGE SCALE GENOMIC DNA]</scope>
    <source>
        <strain evidence="10 11">JCM 15151</strain>
    </source>
</reference>
<dbReference type="InterPro" id="IPR036779">
    <property type="entry name" value="LysM_dom_sf"/>
</dbReference>
<evidence type="ECO:0000313" key="11">
    <source>
        <dbReference type="Proteomes" id="UP000266089"/>
    </source>
</evidence>
<evidence type="ECO:0000256" key="1">
    <source>
        <dbReference type="ARBA" id="ARBA00007074"/>
    </source>
</evidence>
<dbReference type="AlphaFoldDB" id="A0A399DVH1"/>
<dbReference type="CDD" id="cd00118">
    <property type="entry name" value="LysM"/>
    <property type="match status" value="2"/>
</dbReference>
<keyword evidence="3" id="KW-0732">Signal</keyword>
<comment type="caution">
    <text evidence="10">The sequence shown here is derived from an EMBL/GenBank/DDBJ whole genome shotgun (WGS) entry which is preliminary data.</text>
</comment>
<dbReference type="OrthoDB" id="9808890at2"/>
<evidence type="ECO:0000256" key="7">
    <source>
        <dbReference type="SAM" id="MobiDB-lite"/>
    </source>
</evidence>